<dbReference type="EMBL" id="MU853842">
    <property type="protein sequence ID" value="KAK3937910.1"/>
    <property type="molecule type" value="Genomic_DNA"/>
</dbReference>
<comment type="caution">
    <text evidence="3">The sequence shown here is derived from an EMBL/GenBank/DDBJ whole genome shotgun (WGS) entry which is preliminary data.</text>
</comment>
<dbReference type="Gene3D" id="3.30.200.20">
    <property type="entry name" value="Phosphorylase Kinase, domain 1"/>
    <property type="match status" value="1"/>
</dbReference>
<dbReference type="InterPro" id="IPR011009">
    <property type="entry name" value="Kinase-like_dom_sf"/>
</dbReference>
<dbReference type="AlphaFoldDB" id="A0AAN6S2D2"/>
<organism evidence="3 4">
    <name type="scientific">Diplogelasinospora grovesii</name>
    <dbReference type="NCBI Taxonomy" id="303347"/>
    <lineage>
        <taxon>Eukaryota</taxon>
        <taxon>Fungi</taxon>
        <taxon>Dikarya</taxon>
        <taxon>Ascomycota</taxon>
        <taxon>Pezizomycotina</taxon>
        <taxon>Sordariomycetes</taxon>
        <taxon>Sordariomycetidae</taxon>
        <taxon>Sordariales</taxon>
        <taxon>Diplogelasinosporaceae</taxon>
        <taxon>Diplogelasinospora</taxon>
    </lineage>
</organism>
<dbReference type="PANTHER" id="PTHR21310">
    <property type="entry name" value="AMINOGLYCOSIDE PHOSPHOTRANSFERASE-RELATED-RELATED"/>
    <property type="match status" value="1"/>
</dbReference>
<dbReference type="SUPFAM" id="SSF56112">
    <property type="entry name" value="Protein kinase-like (PK-like)"/>
    <property type="match status" value="1"/>
</dbReference>
<evidence type="ECO:0000256" key="1">
    <source>
        <dbReference type="SAM" id="MobiDB-lite"/>
    </source>
</evidence>
<feature type="domain" description="Aminoglycoside phosphotransferase" evidence="2">
    <location>
        <begin position="85"/>
        <end position="326"/>
    </location>
</feature>
<evidence type="ECO:0000313" key="3">
    <source>
        <dbReference type="EMBL" id="KAK3937910.1"/>
    </source>
</evidence>
<feature type="compositionally biased region" description="Basic and acidic residues" evidence="1">
    <location>
        <begin position="1"/>
        <end position="27"/>
    </location>
</feature>
<accession>A0AAN6S2D2</accession>
<feature type="region of interest" description="Disordered" evidence="1">
    <location>
        <begin position="1"/>
        <end position="41"/>
    </location>
</feature>
<feature type="non-terminal residue" evidence="3">
    <location>
        <position position="421"/>
    </location>
</feature>
<reference evidence="4" key="1">
    <citation type="journal article" date="2023" name="Mol. Phylogenet. Evol.">
        <title>Genome-scale phylogeny and comparative genomics of the fungal order Sordariales.</title>
        <authorList>
            <person name="Hensen N."/>
            <person name="Bonometti L."/>
            <person name="Westerberg I."/>
            <person name="Brannstrom I.O."/>
            <person name="Guillou S."/>
            <person name="Cros-Aarteil S."/>
            <person name="Calhoun S."/>
            <person name="Haridas S."/>
            <person name="Kuo A."/>
            <person name="Mondo S."/>
            <person name="Pangilinan J."/>
            <person name="Riley R."/>
            <person name="LaButti K."/>
            <person name="Andreopoulos B."/>
            <person name="Lipzen A."/>
            <person name="Chen C."/>
            <person name="Yan M."/>
            <person name="Daum C."/>
            <person name="Ng V."/>
            <person name="Clum A."/>
            <person name="Steindorff A."/>
            <person name="Ohm R.A."/>
            <person name="Martin F."/>
            <person name="Silar P."/>
            <person name="Natvig D.O."/>
            <person name="Lalanne C."/>
            <person name="Gautier V."/>
            <person name="Ament-Velasquez S.L."/>
            <person name="Kruys A."/>
            <person name="Hutchinson M.I."/>
            <person name="Powell A.J."/>
            <person name="Barry K."/>
            <person name="Miller A.N."/>
            <person name="Grigoriev I.V."/>
            <person name="Debuchy R."/>
            <person name="Gladieux P."/>
            <person name="Hiltunen Thoren M."/>
            <person name="Johannesson H."/>
        </authorList>
    </citation>
    <scope>NUCLEOTIDE SEQUENCE [LARGE SCALE GENOMIC DNA]</scope>
    <source>
        <strain evidence="4">CBS 340.73</strain>
    </source>
</reference>
<protein>
    <submittedName>
        <fullName evidence="3">Kinase-like domain-containing protein</fullName>
    </submittedName>
</protein>
<gene>
    <name evidence="3" type="ORF">QBC46DRAFT_293376</name>
</gene>
<keyword evidence="3" id="KW-0418">Kinase</keyword>
<name>A0AAN6S2D2_9PEZI</name>
<dbReference type="Gene3D" id="3.90.1200.10">
    <property type="match status" value="1"/>
</dbReference>
<dbReference type="Proteomes" id="UP001303473">
    <property type="component" value="Unassembled WGS sequence"/>
</dbReference>
<keyword evidence="4" id="KW-1185">Reference proteome</keyword>
<dbReference type="InterPro" id="IPR002575">
    <property type="entry name" value="Aminoglycoside_PTrfase"/>
</dbReference>
<dbReference type="Pfam" id="PF01636">
    <property type="entry name" value="APH"/>
    <property type="match status" value="1"/>
</dbReference>
<evidence type="ECO:0000313" key="4">
    <source>
        <dbReference type="Proteomes" id="UP001303473"/>
    </source>
</evidence>
<evidence type="ECO:0000259" key="2">
    <source>
        <dbReference type="Pfam" id="PF01636"/>
    </source>
</evidence>
<dbReference type="GO" id="GO:0016301">
    <property type="term" value="F:kinase activity"/>
    <property type="evidence" value="ECO:0007669"/>
    <property type="project" value="UniProtKB-KW"/>
</dbReference>
<dbReference type="PANTHER" id="PTHR21310:SF15">
    <property type="entry name" value="AMINOGLYCOSIDE PHOSPHOTRANSFERASE DOMAIN-CONTAINING PROTEIN"/>
    <property type="match status" value="1"/>
</dbReference>
<proteinExistence type="predicted"/>
<dbReference type="InterPro" id="IPR051678">
    <property type="entry name" value="AGP_Transferase"/>
</dbReference>
<sequence>MAKRPRNVDKGENKQPPRKIMKQDAVKRNGGSPKPSDGWPTVDFSQLLHSDTIRKILTTGNWDFLRSEASKLYPSTQRIPCSIDLTRFATGRQNVVLEVAFADGTYWVVRVPLTEDVETQMLSEVATMKLVLQKTSIPVPSVFGFDHRKGNPFGFPYMFMSALSGRTLDGKFALSIPEQHKAKVASQLARYWYELSQITFDRIGRIWSEPGADDYQIISLPSYGVRNRQPGFYGIGPFRTSCAYLSGIRRGMDDMLRAQHQDAWPQWQRPCRALRDAIPLLSRALQHQRGPFPLSHPDLHYGNIMVDDNFNVTGIIDWTNAHTAPVEAFATLDELMIPRCASKDLKEAIAHFRDLFTHALKNLESTQSGATCLALSGLFESSTLTVVHRWLLATQIVPHSLQAAMVYANSVLQVLYGDGIT</sequence>
<keyword evidence="3" id="KW-0808">Transferase</keyword>